<keyword evidence="2" id="KW-0378">Hydrolase</keyword>
<keyword evidence="3" id="KW-0408">Iron</keyword>
<feature type="domain" description="Calcineurin-like phosphoesterase" evidence="5">
    <location>
        <begin position="7"/>
        <end position="291"/>
    </location>
</feature>
<evidence type="ECO:0000256" key="4">
    <source>
        <dbReference type="ARBA" id="ARBA00025742"/>
    </source>
</evidence>
<keyword evidence="7" id="KW-1185">Reference proteome</keyword>
<reference evidence="6" key="2">
    <citation type="submission" date="2020-09" db="EMBL/GenBank/DDBJ databases">
        <authorList>
            <person name="Sun Q."/>
            <person name="Kim S."/>
        </authorList>
    </citation>
    <scope>NUCLEOTIDE SEQUENCE</scope>
    <source>
        <strain evidence="6">KCTC 32437</strain>
    </source>
</reference>
<dbReference type="EMBL" id="BMZE01000006">
    <property type="protein sequence ID" value="GHA38524.1"/>
    <property type="molecule type" value="Genomic_DNA"/>
</dbReference>
<evidence type="ECO:0000256" key="2">
    <source>
        <dbReference type="ARBA" id="ARBA00022801"/>
    </source>
</evidence>
<organism evidence="6 7">
    <name type="scientific">Devosia pacifica</name>
    <dbReference type="NCBI Taxonomy" id="1335967"/>
    <lineage>
        <taxon>Bacteria</taxon>
        <taxon>Pseudomonadati</taxon>
        <taxon>Pseudomonadota</taxon>
        <taxon>Alphaproteobacteria</taxon>
        <taxon>Hyphomicrobiales</taxon>
        <taxon>Devosiaceae</taxon>
        <taxon>Devosia</taxon>
    </lineage>
</organism>
<dbReference type="InterPro" id="IPR029052">
    <property type="entry name" value="Metallo-depent_PP-like"/>
</dbReference>
<evidence type="ECO:0000256" key="3">
    <source>
        <dbReference type="ARBA" id="ARBA00023004"/>
    </source>
</evidence>
<dbReference type="GO" id="GO:0016787">
    <property type="term" value="F:hydrolase activity"/>
    <property type="evidence" value="ECO:0007669"/>
    <property type="project" value="UniProtKB-KW"/>
</dbReference>
<dbReference type="InterPro" id="IPR004843">
    <property type="entry name" value="Calcineurin-like_PHP"/>
</dbReference>
<sequence length="723" mass="81091">MDSTSATFLHVTDAHIAYEGTALERDDRKNAVVGLPAQTREAALRQVFERLAERLKREDRTLDGVIFSGDAQDRGRQGGHALLFDLLLNHFAAFGITAERIVATPGNHDVDRAYDPGTAERYRDFCATWRDRGCVVPWLDGVDDVGPAAPHSLVDTDGRWAIFPINSSNWCHAAAVLPEPLATVWSQLPQLAAGDDEEMESELRKQLDGLARYDMARVSEQQLEQVRRFVDATLLPDNGRQLRIAVLHHHLRAPSLREEIKAFADLSNLEQVRGFLRDRAFDVVVHGHKHEHAAQFDHIYDHGGDGARRVLVVSGATFEAGRETDAVRLLTFEGLPYTPSIRVEPIPLQRGGVDAPAFTAITKRLWASENLTDGPTTIQGSDIDEVYERVVEVARVEAEGNTLIVHLDLPSHQTDRLPLPNNYPMAEPLEPGARQEWLRELVGWWQLGRSKLEQRMPFVHGTRLRRYGGKIDQIERIKKLLKQKASTRALAVLVDPFRDFTADGSGEEFASFSLVEFKRRNLGNGRSSVEVIAFYRAQEFARWWPINVAELRSLQIEVCRHLNFDAGRITTIAADARTHSRSPTQVAMPIVDRWLDQAPERLHALANVLVHRAARNDKERAALEGWGRCLTELEDVAKNYNPDGVPVAVEGLEVLASYVQVSAESDPALAKLVRELTRLAEDNRGFEHGARDRSAFDTWSKRTLVSITDLREMTAQRISPSSS</sequence>
<gene>
    <name evidence="6" type="ORF">GCM10007989_37830</name>
</gene>
<comment type="caution">
    <text evidence="6">The sequence shown here is derived from an EMBL/GenBank/DDBJ whole genome shotgun (WGS) entry which is preliminary data.</text>
</comment>
<dbReference type="Gene3D" id="3.60.21.10">
    <property type="match status" value="1"/>
</dbReference>
<dbReference type="InterPro" id="IPR050884">
    <property type="entry name" value="CNP_phosphodiesterase-III"/>
</dbReference>
<dbReference type="RefSeq" id="WP_189427382.1">
    <property type="nucleotide sequence ID" value="NZ_BMZE01000006.1"/>
</dbReference>
<name>A0A918SEX9_9HYPH</name>
<dbReference type="AlphaFoldDB" id="A0A918SEX9"/>
<evidence type="ECO:0000256" key="1">
    <source>
        <dbReference type="ARBA" id="ARBA00022723"/>
    </source>
</evidence>
<dbReference type="GO" id="GO:0046872">
    <property type="term" value="F:metal ion binding"/>
    <property type="evidence" value="ECO:0007669"/>
    <property type="project" value="UniProtKB-KW"/>
</dbReference>
<dbReference type="Proteomes" id="UP000646579">
    <property type="component" value="Unassembled WGS sequence"/>
</dbReference>
<comment type="similarity">
    <text evidence="4">Belongs to the cyclic nucleotide phosphodiesterase class-III family.</text>
</comment>
<dbReference type="PANTHER" id="PTHR42988:SF2">
    <property type="entry name" value="CYCLIC NUCLEOTIDE PHOSPHODIESTERASE CBUA0032-RELATED"/>
    <property type="match status" value="1"/>
</dbReference>
<proteinExistence type="inferred from homology"/>
<evidence type="ECO:0000259" key="5">
    <source>
        <dbReference type="Pfam" id="PF00149"/>
    </source>
</evidence>
<dbReference type="Gene3D" id="3.30.572.10">
    <property type="entry name" value="Thymidylate synthase/dCMP hydroxymethylase domain"/>
    <property type="match status" value="1"/>
</dbReference>
<dbReference type="Pfam" id="PF00149">
    <property type="entry name" value="Metallophos"/>
    <property type="match status" value="1"/>
</dbReference>
<evidence type="ECO:0000313" key="7">
    <source>
        <dbReference type="Proteomes" id="UP000646579"/>
    </source>
</evidence>
<dbReference type="InterPro" id="IPR036926">
    <property type="entry name" value="Thymidate_synth/dCMP_Mease_sf"/>
</dbReference>
<dbReference type="SUPFAM" id="SSF56300">
    <property type="entry name" value="Metallo-dependent phosphatases"/>
    <property type="match status" value="1"/>
</dbReference>
<accession>A0A918SEX9</accession>
<dbReference type="PANTHER" id="PTHR42988">
    <property type="entry name" value="PHOSPHOHYDROLASE"/>
    <property type="match status" value="1"/>
</dbReference>
<reference evidence="6" key="1">
    <citation type="journal article" date="2014" name="Int. J. Syst. Evol. Microbiol.">
        <title>Complete genome sequence of Corynebacterium casei LMG S-19264T (=DSM 44701T), isolated from a smear-ripened cheese.</title>
        <authorList>
            <consortium name="US DOE Joint Genome Institute (JGI-PGF)"/>
            <person name="Walter F."/>
            <person name="Albersmeier A."/>
            <person name="Kalinowski J."/>
            <person name="Ruckert C."/>
        </authorList>
    </citation>
    <scope>NUCLEOTIDE SEQUENCE</scope>
    <source>
        <strain evidence="6">KCTC 32437</strain>
    </source>
</reference>
<evidence type="ECO:0000313" key="6">
    <source>
        <dbReference type="EMBL" id="GHA38524.1"/>
    </source>
</evidence>
<keyword evidence="1" id="KW-0479">Metal-binding</keyword>
<protein>
    <recommendedName>
        <fullName evidence="5">Calcineurin-like phosphoesterase domain-containing protein</fullName>
    </recommendedName>
</protein>
<dbReference type="SUPFAM" id="SSF55831">
    <property type="entry name" value="Thymidylate synthase/dCMP hydroxymethylase"/>
    <property type="match status" value="1"/>
</dbReference>